<keyword evidence="1" id="KW-0732">Signal</keyword>
<dbReference type="RefSeq" id="WP_054343434.1">
    <property type="nucleotide sequence ID" value="NZ_FTOE01000002.1"/>
</dbReference>
<reference evidence="4" key="1">
    <citation type="submission" date="2017-01" db="EMBL/GenBank/DDBJ databases">
        <authorList>
            <person name="Varghese N."/>
            <person name="Submissions S."/>
        </authorList>
    </citation>
    <scope>NUCLEOTIDE SEQUENCE [LARGE SCALE GENOMIC DNA]</scope>
    <source>
        <strain evidence="4">DSM 22306</strain>
    </source>
</reference>
<feature type="chain" id="PRO_5009943151" evidence="1">
    <location>
        <begin position="23"/>
        <end position="300"/>
    </location>
</feature>
<dbReference type="PANTHER" id="PTHR42886">
    <property type="entry name" value="RE40534P-RELATED"/>
    <property type="match status" value="1"/>
</dbReference>
<dbReference type="InterPro" id="IPR029058">
    <property type="entry name" value="AB_hydrolase_fold"/>
</dbReference>
<protein>
    <submittedName>
        <fullName evidence="3">Pimeloyl-ACP methyl ester carboxylesterase</fullName>
    </submittedName>
</protein>
<dbReference type="OrthoDB" id="8208091at2"/>
<evidence type="ECO:0000313" key="4">
    <source>
        <dbReference type="Proteomes" id="UP000185999"/>
    </source>
</evidence>
<feature type="signal peptide" evidence="1">
    <location>
        <begin position="1"/>
        <end position="22"/>
    </location>
</feature>
<dbReference type="InterPro" id="IPR022742">
    <property type="entry name" value="Hydrolase_4"/>
</dbReference>
<evidence type="ECO:0000259" key="2">
    <source>
        <dbReference type="Pfam" id="PF12146"/>
    </source>
</evidence>
<dbReference type="Gene3D" id="3.40.50.1820">
    <property type="entry name" value="alpha/beta hydrolase"/>
    <property type="match status" value="1"/>
</dbReference>
<organism evidence="3 4">
    <name type="scientific">Neptunomonas antarctica</name>
    <dbReference type="NCBI Taxonomy" id="619304"/>
    <lineage>
        <taxon>Bacteria</taxon>
        <taxon>Pseudomonadati</taxon>
        <taxon>Pseudomonadota</taxon>
        <taxon>Gammaproteobacteria</taxon>
        <taxon>Oceanospirillales</taxon>
        <taxon>Oceanospirillaceae</taxon>
        <taxon>Neptunomonas</taxon>
    </lineage>
</organism>
<name>A0A1N7KL34_9GAMM</name>
<keyword evidence="4" id="KW-1185">Reference proteome</keyword>
<sequence>MLKILLNTSSLFLLLTALPLSAQEVTLAHETLNHKILTLNAEMKLAENSQLSDGVMLITHGTLAHNKMEVISTFQNLLADAGINTLAINLSLGINNRHGMYDCKVPHQHKHTDAIEEINAWLSWLQQQGAGNITLMGHSRGGNQTAWFSDSHPDQLIKAQILLAPATWSEKAEQDNYQTSYGKSLSTLLSDAQRAQPNTWMEHVDFIYCADSRVKADSFVDYYQANPKFNTPYLLKQTTIPTLVISGSEDKTVSDLPEMMTNVSNPLVQHIEIEGADHYFRDLYADEAVESIIEFLDNQE</sequence>
<dbReference type="SUPFAM" id="SSF53474">
    <property type="entry name" value="alpha/beta-Hydrolases"/>
    <property type="match status" value="1"/>
</dbReference>
<dbReference type="STRING" id="619304.SAMN05421760_102523"/>
<dbReference type="EMBL" id="FTOE01000002">
    <property type="protein sequence ID" value="SIS62150.1"/>
    <property type="molecule type" value="Genomic_DNA"/>
</dbReference>
<gene>
    <name evidence="3" type="ORF">SAMN05421760_102523</name>
</gene>
<feature type="domain" description="Serine aminopeptidase S33" evidence="2">
    <location>
        <begin position="53"/>
        <end position="265"/>
    </location>
</feature>
<proteinExistence type="predicted"/>
<dbReference type="PANTHER" id="PTHR42886:SF29">
    <property type="entry name" value="PUMMELIG, ISOFORM A"/>
    <property type="match status" value="1"/>
</dbReference>
<evidence type="ECO:0000313" key="3">
    <source>
        <dbReference type="EMBL" id="SIS62150.1"/>
    </source>
</evidence>
<accession>A0A1N7KL34</accession>
<dbReference type="Proteomes" id="UP000185999">
    <property type="component" value="Unassembled WGS sequence"/>
</dbReference>
<dbReference type="Pfam" id="PF12146">
    <property type="entry name" value="Hydrolase_4"/>
    <property type="match status" value="1"/>
</dbReference>
<dbReference type="AlphaFoldDB" id="A0A1N7KL34"/>
<evidence type="ECO:0000256" key="1">
    <source>
        <dbReference type="SAM" id="SignalP"/>
    </source>
</evidence>